<keyword evidence="2" id="KW-1185">Reference proteome</keyword>
<sequence length="67" mass="7827">MDCALRDKGNREKRIPFYWLTYRKRGKGSGPVPALCSWTKKSGADLSALSKVMCFYHKYREKPSRKK</sequence>
<dbReference type="Proteomes" id="UP000240509">
    <property type="component" value="Unassembled WGS sequence"/>
</dbReference>
<organism evidence="1 2">
    <name type="scientific">Alkalicoccus saliphilus</name>
    <dbReference type="NCBI Taxonomy" id="200989"/>
    <lineage>
        <taxon>Bacteria</taxon>
        <taxon>Bacillati</taxon>
        <taxon>Bacillota</taxon>
        <taxon>Bacilli</taxon>
        <taxon>Bacillales</taxon>
        <taxon>Bacillaceae</taxon>
        <taxon>Alkalicoccus</taxon>
    </lineage>
</organism>
<proteinExistence type="predicted"/>
<gene>
    <name evidence="1" type="ORF">C6Y45_13790</name>
</gene>
<evidence type="ECO:0000313" key="2">
    <source>
        <dbReference type="Proteomes" id="UP000240509"/>
    </source>
</evidence>
<evidence type="ECO:0000313" key="1">
    <source>
        <dbReference type="EMBL" id="PTL37928.1"/>
    </source>
</evidence>
<dbReference type="EMBL" id="PZJJ01000028">
    <property type="protein sequence ID" value="PTL37928.1"/>
    <property type="molecule type" value="Genomic_DNA"/>
</dbReference>
<accession>A0A2T4U3E8</accession>
<dbReference type="AlphaFoldDB" id="A0A2T4U3E8"/>
<comment type="caution">
    <text evidence="1">The sequence shown here is derived from an EMBL/GenBank/DDBJ whole genome shotgun (WGS) entry which is preliminary data.</text>
</comment>
<name>A0A2T4U3E8_9BACI</name>
<reference evidence="1 2" key="1">
    <citation type="submission" date="2018-03" db="EMBL/GenBank/DDBJ databases">
        <title>Alkalicoccus saliphilus sp. nov., isolated from a mineral pool.</title>
        <authorList>
            <person name="Zhao B."/>
        </authorList>
    </citation>
    <scope>NUCLEOTIDE SEQUENCE [LARGE SCALE GENOMIC DNA]</scope>
    <source>
        <strain evidence="1 2">6AG</strain>
    </source>
</reference>
<protein>
    <submittedName>
        <fullName evidence="1">Uncharacterized protein</fullName>
    </submittedName>
</protein>